<evidence type="ECO:0000256" key="2">
    <source>
        <dbReference type="ARBA" id="ARBA00022692"/>
    </source>
</evidence>
<feature type="transmembrane region" description="Helical" evidence="5">
    <location>
        <begin position="99"/>
        <end position="119"/>
    </location>
</feature>
<dbReference type="InterPro" id="IPR022764">
    <property type="entry name" value="Peptidase_S54_rhomboid_dom"/>
</dbReference>
<dbReference type="AlphaFoldDB" id="A0A7C9TKZ8"/>
<dbReference type="PANTHER" id="PTHR43066:SF11">
    <property type="entry name" value="PEPTIDASE S54 RHOMBOID DOMAIN-CONTAINING PROTEIN"/>
    <property type="match status" value="1"/>
</dbReference>
<name>A0A7C9TKZ8_9BURK</name>
<keyword evidence="3 5" id="KW-1133">Transmembrane helix</keyword>
<protein>
    <submittedName>
        <fullName evidence="7">Rhomboid family intramembrane serine protease</fullName>
    </submittedName>
</protein>
<keyword evidence="4 5" id="KW-0472">Membrane</keyword>
<dbReference type="Gene3D" id="1.20.1540.10">
    <property type="entry name" value="Rhomboid-like"/>
    <property type="match status" value="1"/>
</dbReference>
<evidence type="ECO:0000256" key="3">
    <source>
        <dbReference type="ARBA" id="ARBA00022989"/>
    </source>
</evidence>
<feature type="transmembrane region" description="Helical" evidence="5">
    <location>
        <begin position="125"/>
        <end position="144"/>
    </location>
</feature>
<gene>
    <name evidence="7" type="ORF">G3A44_10755</name>
</gene>
<comment type="caution">
    <text evidence="7">The sequence shown here is derived from an EMBL/GenBank/DDBJ whole genome shotgun (WGS) entry which is preliminary data.</text>
</comment>
<evidence type="ECO:0000313" key="7">
    <source>
        <dbReference type="EMBL" id="NDY91665.1"/>
    </source>
</evidence>
<keyword evidence="7" id="KW-0378">Hydrolase</keyword>
<comment type="subcellular location">
    <subcellularLocation>
        <location evidence="1">Membrane</location>
        <topology evidence="1">Multi-pass membrane protein</topology>
    </subcellularLocation>
</comment>
<sequence>MSRPPSPARPPDLVSRGLVGVCLLLFLGPLLLWLLGGSPAWTQRLHALLALPRPSSPDFHLWQPLTYAFIHGGWIHLLFNVLGLWLFAPPLEEVRGRQWLLETFLASVLWAGIVHVLLAPWLQESAVLIGASGGLYGLMVAFALHFPEERLPLLPGLEVKARTLALVYGGLELYLLFPVLPGAAWLDQQLGHVAHLAHLGGMLGGLMLGRPPATGWPPPATR</sequence>
<feature type="transmembrane region" description="Helical" evidence="5">
    <location>
        <begin position="66"/>
        <end position="87"/>
    </location>
</feature>
<dbReference type="GO" id="GO:0004252">
    <property type="term" value="F:serine-type endopeptidase activity"/>
    <property type="evidence" value="ECO:0007669"/>
    <property type="project" value="InterPro"/>
</dbReference>
<feature type="domain" description="Peptidase S54 rhomboid" evidence="6">
    <location>
        <begin position="60"/>
        <end position="209"/>
    </location>
</feature>
<dbReference type="Proteomes" id="UP000484255">
    <property type="component" value="Unassembled WGS sequence"/>
</dbReference>
<accession>A0A7C9TKZ8</accession>
<dbReference type="RefSeq" id="WP_163457522.1">
    <property type="nucleotide sequence ID" value="NZ_JAAGOH010000011.1"/>
</dbReference>
<dbReference type="GO" id="GO:0016020">
    <property type="term" value="C:membrane"/>
    <property type="evidence" value="ECO:0007669"/>
    <property type="project" value="UniProtKB-SubCell"/>
</dbReference>
<reference evidence="7 8" key="1">
    <citation type="submission" date="2020-02" db="EMBL/GenBank/DDBJ databases">
        <title>Ideonella bacterium strain TBM-1.</title>
        <authorList>
            <person name="Chen W.-M."/>
        </authorList>
    </citation>
    <scope>NUCLEOTIDE SEQUENCE [LARGE SCALE GENOMIC DNA]</scope>
    <source>
        <strain evidence="7 8">TBM-1</strain>
    </source>
</reference>
<evidence type="ECO:0000256" key="4">
    <source>
        <dbReference type="ARBA" id="ARBA00023136"/>
    </source>
</evidence>
<evidence type="ECO:0000313" key="8">
    <source>
        <dbReference type="Proteomes" id="UP000484255"/>
    </source>
</evidence>
<keyword evidence="7" id="KW-0645">Protease</keyword>
<evidence type="ECO:0000256" key="5">
    <source>
        <dbReference type="SAM" id="Phobius"/>
    </source>
</evidence>
<organism evidence="7 8">
    <name type="scientific">Ideonella livida</name>
    <dbReference type="NCBI Taxonomy" id="2707176"/>
    <lineage>
        <taxon>Bacteria</taxon>
        <taxon>Pseudomonadati</taxon>
        <taxon>Pseudomonadota</taxon>
        <taxon>Betaproteobacteria</taxon>
        <taxon>Burkholderiales</taxon>
        <taxon>Sphaerotilaceae</taxon>
        <taxon>Ideonella</taxon>
    </lineage>
</organism>
<dbReference type="EMBL" id="JAAGOH010000011">
    <property type="protein sequence ID" value="NDY91665.1"/>
    <property type="molecule type" value="Genomic_DNA"/>
</dbReference>
<dbReference type="Pfam" id="PF01694">
    <property type="entry name" value="Rhomboid"/>
    <property type="match status" value="1"/>
</dbReference>
<keyword evidence="8" id="KW-1185">Reference proteome</keyword>
<dbReference type="SUPFAM" id="SSF144091">
    <property type="entry name" value="Rhomboid-like"/>
    <property type="match status" value="1"/>
</dbReference>
<dbReference type="InterPro" id="IPR035952">
    <property type="entry name" value="Rhomboid-like_sf"/>
</dbReference>
<evidence type="ECO:0000256" key="1">
    <source>
        <dbReference type="ARBA" id="ARBA00004141"/>
    </source>
</evidence>
<proteinExistence type="predicted"/>
<evidence type="ECO:0000259" key="6">
    <source>
        <dbReference type="Pfam" id="PF01694"/>
    </source>
</evidence>
<dbReference type="GO" id="GO:0006508">
    <property type="term" value="P:proteolysis"/>
    <property type="evidence" value="ECO:0007669"/>
    <property type="project" value="UniProtKB-KW"/>
</dbReference>
<feature type="transmembrane region" description="Helical" evidence="5">
    <location>
        <begin position="165"/>
        <end position="186"/>
    </location>
</feature>
<dbReference type="PANTHER" id="PTHR43066">
    <property type="entry name" value="RHOMBOID-RELATED PROTEIN"/>
    <property type="match status" value="1"/>
</dbReference>
<keyword evidence="2 5" id="KW-0812">Transmembrane</keyword>